<dbReference type="GO" id="GO:0043531">
    <property type="term" value="F:ADP binding"/>
    <property type="evidence" value="ECO:0007669"/>
    <property type="project" value="InterPro"/>
</dbReference>
<dbReference type="Gene3D" id="3.40.50.300">
    <property type="entry name" value="P-loop containing nucleotide triphosphate hydrolases"/>
    <property type="match status" value="1"/>
</dbReference>
<proteinExistence type="predicted"/>
<dbReference type="EMBL" id="KN651589">
    <property type="protein sequence ID" value="KHN30601.1"/>
    <property type="molecule type" value="Genomic_DNA"/>
</dbReference>
<dbReference type="SUPFAM" id="SSF52540">
    <property type="entry name" value="P-loop containing nucleoside triphosphate hydrolases"/>
    <property type="match status" value="1"/>
</dbReference>
<evidence type="ECO:0000256" key="1">
    <source>
        <dbReference type="ARBA" id="ARBA00022821"/>
    </source>
</evidence>
<sequence>MGDIVFSIVAKLAEYTVGPILHHARYLCCFNNIAGNLPNAKEELELTRNSVKERVEEAIKRTQKIEPAVEKWLKDVEKVLEEVHMLQGRISEKMTQLNHDSKFEPFSKIAELPGMKYYSSKDFVLFKSTESTYKKLLEALKDKSACTIGLVGLGGSGKTTLAKEVGKKAEELKLFEKVVMVTVSQTPNIRSIQVQIAD</sequence>
<organism evidence="3">
    <name type="scientific">Glycine soja</name>
    <name type="common">Wild soybean</name>
    <dbReference type="NCBI Taxonomy" id="3848"/>
    <lineage>
        <taxon>Eukaryota</taxon>
        <taxon>Viridiplantae</taxon>
        <taxon>Streptophyta</taxon>
        <taxon>Embryophyta</taxon>
        <taxon>Tracheophyta</taxon>
        <taxon>Spermatophyta</taxon>
        <taxon>Magnoliopsida</taxon>
        <taxon>eudicotyledons</taxon>
        <taxon>Gunneridae</taxon>
        <taxon>Pentapetalae</taxon>
        <taxon>rosids</taxon>
        <taxon>fabids</taxon>
        <taxon>Fabales</taxon>
        <taxon>Fabaceae</taxon>
        <taxon>Papilionoideae</taxon>
        <taxon>50 kb inversion clade</taxon>
        <taxon>NPAAA clade</taxon>
        <taxon>indigoferoid/millettioid clade</taxon>
        <taxon>Phaseoleae</taxon>
        <taxon>Glycine</taxon>
        <taxon>Glycine subgen. Soja</taxon>
    </lineage>
</organism>
<dbReference type="InterPro" id="IPR027417">
    <property type="entry name" value="P-loop_NTPase"/>
</dbReference>
<reference evidence="3" key="1">
    <citation type="submission" date="2014-07" db="EMBL/GenBank/DDBJ databases">
        <title>Identification of a novel salt tolerance gene in wild soybean by whole-genome sequencing.</title>
        <authorList>
            <person name="Lam H.-M."/>
            <person name="Qi X."/>
            <person name="Li M.-W."/>
            <person name="Liu X."/>
            <person name="Xie M."/>
            <person name="Ni M."/>
            <person name="Xu X."/>
        </authorList>
    </citation>
    <scope>NUCLEOTIDE SEQUENCE [LARGE SCALE GENOMIC DNA]</scope>
    <source>
        <tissue evidence="3">Root</tissue>
    </source>
</reference>
<dbReference type="InterPro" id="IPR050905">
    <property type="entry name" value="Plant_NBS-LRR"/>
</dbReference>
<accession>A0A0B2R7X8</accession>
<name>A0A0B2R7X8_GLYSO</name>
<keyword evidence="1" id="KW-0611">Plant defense</keyword>
<dbReference type="InterPro" id="IPR002182">
    <property type="entry name" value="NB-ARC"/>
</dbReference>
<protein>
    <recommendedName>
        <fullName evidence="2">NB-ARC domain-containing protein</fullName>
    </recommendedName>
</protein>
<feature type="domain" description="NB-ARC" evidence="2">
    <location>
        <begin position="131"/>
        <end position="197"/>
    </location>
</feature>
<dbReference type="PANTHER" id="PTHR33463">
    <property type="entry name" value="NB-ARC DOMAIN-CONTAINING PROTEIN-RELATED"/>
    <property type="match status" value="1"/>
</dbReference>
<gene>
    <name evidence="3" type="ORF">glysoja_039782</name>
</gene>
<dbReference type="Pfam" id="PF00931">
    <property type="entry name" value="NB-ARC"/>
    <property type="match status" value="1"/>
</dbReference>
<evidence type="ECO:0000259" key="2">
    <source>
        <dbReference type="Pfam" id="PF00931"/>
    </source>
</evidence>
<dbReference type="PANTHER" id="PTHR33463:SF105">
    <property type="entry name" value="AND NB-ARC DOMAIN DISEASE RESISTANCE PROTEIN, PUTATIVE-RELATED"/>
    <property type="match status" value="1"/>
</dbReference>
<dbReference type="Proteomes" id="UP000053555">
    <property type="component" value="Unassembled WGS sequence"/>
</dbReference>
<evidence type="ECO:0000313" key="3">
    <source>
        <dbReference type="EMBL" id="KHN30601.1"/>
    </source>
</evidence>
<dbReference type="AlphaFoldDB" id="A0A0B2R7X8"/>